<accession>A0A838L0R1</accession>
<dbReference type="PANTHER" id="PTHR43581">
    <property type="entry name" value="ATP/GTP PHOSPHATASE"/>
    <property type="match status" value="1"/>
</dbReference>
<sequence length="584" mass="66610">MLRSLTLSNFRGFVDHRVDFEKETILIGRNNAGKTTVVEALRVLSVCQARVQSTSFIPRPSWLEGHCEGAGFRLSFETIDFDFNNVQHGYDKTTPAYIKAKLSNNNEIHIYIGKDSSETFCQVRKGQRHVVHDRSEISTKTFGITKVMPPVGSLLPHEKIIAKQRVNRYLDGYLAYRHLRNQLWERPAEYRKFKDLLAETWPGLIIQHFENDHGDERNEYSLLIREGRFTSEISWHGHGLQAWIQTIWFLSRVDKASTIVLDEPDVYLHADLQRKLIKVIEGFDFNQSIIATHSPEIISDVPFQNVIVVQKREKISRPASKASEIQQSLRQMGSIHSIQLSKLADKGLVLFVEGDDKSYLTDVAFKMGAQMFDRFSDIAIQETKGKGNWQQALGAADALRKISNGDIQAALLLDGDYMLAEERAAFYEKAAAASLDLTIWERKEIENYFINPTVIARLISQNASDDLEVDRLDIASLIEETEKELQQDLTLSYSDVMQKFYGKRYEPKTCFKMAKDHIDAKISSGQNLSDMIDGKEIISSLSRKSKSLYGVSFNALSVCKETRLSEFPNELTNFIGKICAKKFR</sequence>
<dbReference type="AlphaFoldDB" id="A0A838L0R1"/>
<dbReference type="InterPro" id="IPR051396">
    <property type="entry name" value="Bact_Antivir_Def_Nuclease"/>
</dbReference>
<evidence type="ECO:0000313" key="3">
    <source>
        <dbReference type="EMBL" id="MBA2933083.1"/>
    </source>
</evidence>
<dbReference type="InterPro" id="IPR027417">
    <property type="entry name" value="P-loop_NTPase"/>
</dbReference>
<proteinExistence type="predicted"/>
<dbReference type="Pfam" id="PF13175">
    <property type="entry name" value="AAA_15"/>
    <property type="match status" value="1"/>
</dbReference>
<feature type="domain" description="Endonuclease GajA/Old nuclease/RecF-like AAA" evidence="1">
    <location>
        <begin position="1"/>
        <end position="46"/>
    </location>
</feature>
<dbReference type="Proteomes" id="UP000570166">
    <property type="component" value="Unassembled WGS sequence"/>
</dbReference>
<dbReference type="Gene3D" id="3.40.50.300">
    <property type="entry name" value="P-loop containing nucleotide triphosphate hydrolases"/>
    <property type="match status" value="1"/>
</dbReference>
<organism evidence="3 4">
    <name type="scientific">Sphingomonas chungangi</name>
    <dbReference type="NCBI Taxonomy" id="2683589"/>
    <lineage>
        <taxon>Bacteria</taxon>
        <taxon>Pseudomonadati</taxon>
        <taxon>Pseudomonadota</taxon>
        <taxon>Alphaproteobacteria</taxon>
        <taxon>Sphingomonadales</taxon>
        <taxon>Sphingomonadaceae</taxon>
        <taxon>Sphingomonas</taxon>
    </lineage>
</organism>
<keyword evidence="4" id="KW-1185">Reference proteome</keyword>
<dbReference type="Pfam" id="PF13304">
    <property type="entry name" value="AAA_21"/>
    <property type="match status" value="1"/>
</dbReference>
<evidence type="ECO:0000313" key="4">
    <source>
        <dbReference type="Proteomes" id="UP000570166"/>
    </source>
</evidence>
<evidence type="ECO:0000259" key="2">
    <source>
        <dbReference type="Pfam" id="PF13304"/>
    </source>
</evidence>
<feature type="domain" description="ATPase AAA-type core" evidence="2">
    <location>
        <begin position="174"/>
        <end position="299"/>
    </location>
</feature>
<name>A0A838L0R1_9SPHN</name>
<comment type="caution">
    <text evidence="3">The sequence shown here is derived from an EMBL/GenBank/DDBJ whole genome shotgun (WGS) entry which is preliminary data.</text>
</comment>
<evidence type="ECO:0000259" key="1">
    <source>
        <dbReference type="Pfam" id="PF13175"/>
    </source>
</evidence>
<gene>
    <name evidence="3" type="ORF">HZF05_03130</name>
</gene>
<dbReference type="InterPro" id="IPR003959">
    <property type="entry name" value="ATPase_AAA_core"/>
</dbReference>
<dbReference type="GO" id="GO:0016887">
    <property type="term" value="F:ATP hydrolysis activity"/>
    <property type="evidence" value="ECO:0007669"/>
    <property type="project" value="InterPro"/>
</dbReference>
<dbReference type="GO" id="GO:0005524">
    <property type="term" value="F:ATP binding"/>
    <property type="evidence" value="ECO:0007669"/>
    <property type="project" value="InterPro"/>
</dbReference>
<reference evidence="3 4" key="1">
    <citation type="submission" date="2020-07" db="EMBL/GenBank/DDBJ databases">
        <authorList>
            <person name="Sun Q."/>
        </authorList>
    </citation>
    <scope>NUCLEOTIDE SEQUENCE [LARGE SCALE GENOMIC DNA]</scope>
    <source>
        <strain evidence="3 4">CGMCC 1.13654</strain>
    </source>
</reference>
<protein>
    <submittedName>
        <fullName evidence="3">AAA family ATPase</fullName>
    </submittedName>
</protein>
<dbReference type="RefSeq" id="WP_160365142.1">
    <property type="nucleotide sequence ID" value="NZ_JACEIB010000001.1"/>
</dbReference>
<dbReference type="PANTHER" id="PTHR43581:SF2">
    <property type="entry name" value="EXCINUCLEASE ATPASE SUBUNIT"/>
    <property type="match status" value="1"/>
</dbReference>
<dbReference type="SUPFAM" id="SSF52540">
    <property type="entry name" value="P-loop containing nucleoside triphosphate hydrolases"/>
    <property type="match status" value="1"/>
</dbReference>
<dbReference type="InterPro" id="IPR041685">
    <property type="entry name" value="AAA_GajA/Old/RecF-like"/>
</dbReference>
<dbReference type="EMBL" id="JACEIB010000001">
    <property type="protein sequence ID" value="MBA2933083.1"/>
    <property type="molecule type" value="Genomic_DNA"/>
</dbReference>